<dbReference type="InterPro" id="IPR006096">
    <property type="entry name" value="Glu/Leu/Phe/Val/Trp_DH_C"/>
</dbReference>
<dbReference type="PANTHER" id="PTHR42722">
    <property type="entry name" value="LEUCINE DEHYDROGENASE"/>
    <property type="match status" value="1"/>
</dbReference>
<dbReference type="GO" id="GO:0016639">
    <property type="term" value="F:oxidoreductase activity, acting on the CH-NH2 group of donors, NAD or NADP as acceptor"/>
    <property type="evidence" value="ECO:0007669"/>
    <property type="project" value="InterPro"/>
</dbReference>
<organism evidence="8 9">
    <name type="scientific">Candidatus Woesebacteria bacterium RIFCSPHIGHO2_01_FULL_40_22</name>
    <dbReference type="NCBI Taxonomy" id="1802499"/>
    <lineage>
        <taxon>Bacteria</taxon>
        <taxon>Candidatus Woeseibacteriota</taxon>
    </lineage>
</organism>
<reference evidence="8 9" key="1">
    <citation type="journal article" date="2016" name="Nat. Commun.">
        <title>Thousands of microbial genomes shed light on interconnected biogeochemical processes in an aquifer system.</title>
        <authorList>
            <person name="Anantharaman K."/>
            <person name="Brown C.T."/>
            <person name="Hug L.A."/>
            <person name="Sharon I."/>
            <person name="Castelle C.J."/>
            <person name="Probst A.J."/>
            <person name="Thomas B.C."/>
            <person name="Singh A."/>
            <person name="Wilkins M.J."/>
            <person name="Karaoz U."/>
            <person name="Brodie E.L."/>
            <person name="Williams K.H."/>
            <person name="Hubbard S.S."/>
            <person name="Banfield J.F."/>
        </authorList>
    </citation>
    <scope>NUCLEOTIDE SEQUENCE [LARGE SCALE GENOMIC DNA]</scope>
</reference>
<dbReference type="InterPro" id="IPR046346">
    <property type="entry name" value="Aminoacid_DH-like_N_sf"/>
</dbReference>
<dbReference type="Gene3D" id="3.40.50.10860">
    <property type="entry name" value="Leucine Dehydrogenase, chain A, domain 1"/>
    <property type="match status" value="1"/>
</dbReference>
<dbReference type="Pfam" id="PF02812">
    <property type="entry name" value="ELFV_dehydrog_N"/>
    <property type="match status" value="1"/>
</dbReference>
<keyword evidence="5" id="KW-0547">Nucleotide-binding</keyword>
<dbReference type="InterPro" id="IPR006097">
    <property type="entry name" value="Glu/Leu/Phe/Val/Trp_DH_dimer"/>
</dbReference>
<gene>
    <name evidence="8" type="ORF">A2628_00260</name>
</gene>
<evidence type="ECO:0000313" key="9">
    <source>
        <dbReference type="Proteomes" id="UP000179221"/>
    </source>
</evidence>
<dbReference type="PRINTS" id="PR00082">
    <property type="entry name" value="GLFDHDRGNASE"/>
</dbReference>
<evidence type="ECO:0000256" key="2">
    <source>
        <dbReference type="ARBA" id="ARBA00023002"/>
    </source>
</evidence>
<dbReference type="InterPro" id="IPR006095">
    <property type="entry name" value="Glu/Leu/Phe/Val/Trp_DH"/>
</dbReference>
<feature type="active site" description="Proton donor/acceptor" evidence="4">
    <location>
        <position position="84"/>
    </location>
</feature>
<dbReference type="SUPFAM" id="SSF53223">
    <property type="entry name" value="Aminoacid dehydrogenase-like, N-terminal domain"/>
    <property type="match status" value="1"/>
</dbReference>
<comment type="similarity">
    <text evidence="1 6">Belongs to the Glu/Leu/Phe/Val dehydrogenases family.</text>
</comment>
<dbReference type="CDD" id="cd01075">
    <property type="entry name" value="NAD_bind_Leu_Phe_Val_DH"/>
    <property type="match status" value="1"/>
</dbReference>
<evidence type="ECO:0000256" key="6">
    <source>
        <dbReference type="RuleBase" id="RU004417"/>
    </source>
</evidence>
<dbReference type="Pfam" id="PF00208">
    <property type="entry name" value="ELFV_dehydrog"/>
    <property type="match status" value="1"/>
</dbReference>
<dbReference type="SMART" id="SM00839">
    <property type="entry name" value="ELFV_dehydrog"/>
    <property type="match status" value="1"/>
</dbReference>
<dbReference type="InterPro" id="IPR036291">
    <property type="entry name" value="NAD(P)-bd_dom_sf"/>
</dbReference>
<evidence type="ECO:0000256" key="1">
    <source>
        <dbReference type="ARBA" id="ARBA00006382"/>
    </source>
</evidence>
<keyword evidence="3 5" id="KW-0520">NAD</keyword>
<dbReference type="PANTHER" id="PTHR42722:SF1">
    <property type="entry name" value="VALINE DEHYDROGENASE"/>
    <property type="match status" value="1"/>
</dbReference>
<feature type="domain" description="Glutamate/phenylalanine/leucine/valine/L-tryptophan dehydrogenase C-terminal" evidence="7">
    <location>
        <begin position="143"/>
        <end position="348"/>
    </location>
</feature>
<comment type="caution">
    <text evidence="8">The sequence shown here is derived from an EMBL/GenBank/DDBJ whole genome shotgun (WGS) entry which is preliminary data.</text>
</comment>
<dbReference type="GO" id="GO:0000166">
    <property type="term" value="F:nucleotide binding"/>
    <property type="evidence" value="ECO:0007669"/>
    <property type="project" value="UniProtKB-KW"/>
</dbReference>
<evidence type="ECO:0000256" key="3">
    <source>
        <dbReference type="ARBA" id="ARBA00023027"/>
    </source>
</evidence>
<proteinExistence type="inferred from homology"/>
<dbReference type="EMBL" id="MGGL01000017">
    <property type="protein sequence ID" value="OGM25966.1"/>
    <property type="molecule type" value="Genomic_DNA"/>
</dbReference>
<dbReference type="Gene3D" id="3.40.50.720">
    <property type="entry name" value="NAD(P)-binding Rossmann-like Domain"/>
    <property type="match status" value="1"/>
</dbReference>
<protein>
    <recommendedName>
        <fullName evidence="7">Glutamate/phenylalanine/leucine/valine/L-tryptophan dehydrogenase C-terminal domain-containing protein</fullName>
    </recommendedName>
</protein>
<name>A0A1F7YF47_9BACT</name>
<evidence type="ECO:0000259" key="7">
    <source>
        <dbReference type="SMART" id="SM00839"/>
    </source>
</evidence>
<dbReference type="InterPro" id="IPR016211">
    <property type="entry name" value="Glu/Phe/Leu/Val/Trp_DH_bac/arc"/>
</dbReference>
<dbReference type="GO" id="GO:0006520">
    <property type="term" value="P:amino acid metabolic process"/>
    <property type="evidence" value="ECO:0007669"/>
    <property type="project" value="InterPro"/>
</dbReference>
<sequence length="348" mass="38556">MLLFNKKHIKEIDGHNLIAYISDKKVGLEGYIAIHRKNSSHPSFGATRLWNYSLNDDAIKEALRLSRAMSYKSALAGLPCGGGKAVLMSKKDAFTHRKEYLKSYAKKVNLLGGNFITGSDVGITRDDVMLMRKVSPYFVGVKTNPEKFTAMGLLYGLETCLLSVFGSEDLANRSFAIQGVGKIGTEFLKLIYSKAKEIYVADIDTLRVGEIKKMFPGVIVVTPQEIHKVAVDIFSPCALSNCINHRNVAELKCKAIVGGANNQLENSSIGSLLHRIGIVYAPDYVVNAGGLISVYDEYEYGNTRVKRVEERIHNIKKTLKKILDESKREKVPTNIVADTMAKEIIASY</sequence>
<accession>A0A1F7YF47</accession>
<evidence type="ECO:0000313" key="8">
    <source>
        <dbReference type="EMBL" id="OGM25966.1"/>
    </source>
</evidence>
<evidence type="ECO:0000256" key="5">
    <source>
        <dbReference type="PIRSR" id="PIRSR000188-2"/>
    </source>
</evidence>
<dbReference type="AlphaFoldDB" id="A0A1F7YF47"/>
<dbReference type="PIRSF" id="PIRSF000188">
    <property type="entry name" value="Phe_leu_dh"/>
    <property type="match status" value="1"/>
</dbReference>
<dbReference type="Proteomes" id="UP000179221">
    <property type="component" value="Unassembled WGS sequence"/>
</dbReference>
<dbReference type="SUPFAM" id="SSF51735">
    <property type="entry name" value="NAD(P)-binding Rossmann-fold domains"/>
    <property type="match status" value="1"/>
</dbReference>
<evidence type="ECO:0000256" key="4">
    <source>
        <dbReference type="PIRSR" id="PIRSR000188-1"/>
    </source>
</evidence>
<feature type="binding site" evidence="5">
    <location>
        <begin position="179"/>
        <end position="184"/>
    </location>
    <ligand>
        <name>NAD(+)</name>
        <dbReference type="ChEBI" id="CHEBI:57540"/>
    </ligand>
</feature>
<keyword evidence="2 6" id="KW-0560">Oxidoreductase</keyword>